<dbReference type="GO" id="GO:0016491">
    <property type="term" value="F:oxidoreductase activity"/>
    <property type="evidence" value="ECO:0007669"/>
    <property type="project" value="InterPro"/>
</dbReference>
<reference evidence="2 3" key="1">
    <citation type="submission" date="2020-07" db="EMBL/GenBank/DDBJ databases">
        <title>Sequencing the genomes of 1000 actinobacteria strains.</title>
        <authorList>
            <person name="Klenk H.-P."/>
        </authorList>
    </citation>
    <scope>NUCLEOTIDE SEQUENCE [LARGE SCALE GENOMIC DNA]</scope>
    <source>
        <strain evidence="2 3">DSM 44749</strain>
    </source>
</reference>
<dbReference type="InterPro" id="IPR007037">
    <property type="entry name" value="SIP_rossman_dom"/>
</dbReference>
<dbReference type="Gene3D" id="3.40.50.80">
    <property type="entry name" value="Nucleotide-binding domain of ferredoxin-NADP reductase (FNR) module"/>
    <property type="match status" value="1"/>
</dbReference>
<dbReference type="Pfam" id="PF04954">
    <property type="entry name" value="SIP"/>
    <property type="match status" value="1"/>
</dbReference>
<dbReference type="RefSeq" id="WP_179762487.1">
    <property type="nucleotide sequence ID" value="NZ_BAAAJZ010000011.1"/>
</dbReference>
<dbReference type="InterPro" id="IPR013113">
    <property type="entry name" value="SIP_FAD-bd"/>
</dbReference>
<dbReference type="InterPro" id="IPR017938">
    <property type="entry name" value="Riboflavin_synthase-like_b-brl"/>
</dbReference>
<proteinExistence type="predicted"/>
<dbReference type="CDD" id="cd06193">
    <property type="entry name" value="siderophore_interacting"/>
    <property type="match status" value="1"/>
</dbReference>
<name>A0A852W8H2_PSEA5</name>
<comment type="caution">
    <text evidence="2">The sequence shown here is derived from an EMBL/GenBank/DDBJ whole genome shotgun (WGS) entry which is preliminary data.</text>
</comment>
<dbReference type="AlphaFoldDB" id="A0A852W8H2"/>
<gene>
    <name evidence="2" type="ORF">HDA37_005145</name>
</gene>
<dbReference type="InterPro" id="IPR039261">
    <property type="entry name" value="FNR_nucleotide-bd"/>
</dbReference>
<organism evidence="2 3">
    <name type="scientific">Pseudonocardia alni</name>
    <name type="common">Amycolata alni</name>
    <dbReference type="NCBI Taxonomy" id="33907"/>
    <lineage>
        <taxon>Bacteria</taxon>
        <taxon>Bacillati</taxon>
        <taxon>Actinomycetota</taxon>
        <taxon>Actinomycetes</taxon>
        <taxon>Pseudonocardiales</taxon>
        <taxon>Pseudonocardiaceae</taxon>
        <taxon>Pseudonocardia</taxon>
    </lineage>
</organism>
<protein>
    <submittedName>
        <fullName evidence="2">NADPH-dependent ferric siderophore reductase</fullName>
    </submittedName>
</protein>
<evidence type="ECO:0000259" key="1">
    <source>
        <dbReference type="PROSITE" id="PS51384"/>
    </source>
</evidence>
<dbReference type="PANTHER" id="PTHR30157">
    <property type="entry name" value="FERRIC REDUCTASE, NADPH-DEPENDENT"/>
    <property type="match status" value="1"/>
</dbReference>
<dbReference type="SUPFAM" id="SSF63380">
    <property type="entry name" value="Riboflavin synthase domain-like"/>
    <property type="match status" value="1"/>
</dbReference>
<feature type="domain" description="FAD-binding FR-type" evidence="1">
    <location>
        <begin position="9"/>
        <end position="139"/>
    </location>
</feature>
<dbReference type="Pfam" id="PF08021">
    <property type="entry name" value="FAD_binding_9"/>
    <property type="match status" value="1"/>
</dbReference>
<accession>A0A852W8H2</accession>
<dbReference type="Proteomes" id="UP000549695">
    <property type="component" value="Unassembled WGS sequence"/>
</dbReference>
<dbReference type="Gene3D" id="2.40.30.10">
    <property type="entry name" value="Translation factors"/>
    <property type="match status" value="1"/>
</dbReference>
<evidence type="ECO:0000313" key="3">
    <source>
        <dbReference type="Proteomes" id="UP000549695"/>
    </source>
</evidence>
<dbReference type="InterPro" id="IPR017927">
    <property type="entry name" value="FAD-bd_FR_type"/>
</dbReference>
<dbReference type="InterPro" id="IPR039374">
    <property type="entry name" value="SIP_fam"/>
</dbReference>
<dbReference type="PROSITE" id="PS51384">
    <property type="entry name" value="FAD_FR"/>
    <property type="match status" value="1"/>
</dbReference>
<keyword evidence="3" id="KW-1185">Reference proteome</keyword>
<dbReference type="GeneID" id="98054804"/>
<evidence type="ECO:0000313" key="2">
    <source>
        <dbReference type="EMBL" id="NYG04860.1"/>
    </source>
</evidence>
<dbReference type="PANTHER" id="PTHR30157:SF0">
    <property type="entry name" value="NADPH-DEPENDENT FERRIC-CHELATE REDUCTASE"/>
    <property type="match status" value="1"/>
</dbReference>
<sequence>MSPLPGSPNVLFAARVLAVGVPSPGFRRIVLGGPELSRFAPHGRDQRVKLLVPPDDGYPASLTSGLPEREWRARLRQLPADTRPVLRSYTPAAVRPGRGEVDLDVFRHSRPGPASAWAAAARPGDAVLLSGPDVRRGNPGHGVQWDPGPATEVLITGDETALPAVRGILAALPPHHRGRVLVEVGDPADAVGLTDAHPGVTVEVCRRPGRPLLDAVADWAGAHGGAAARLGEHFYAWNATESTRVARVRALLHEAGVAPDRVHAQGYWHDRPRPAAR</sequence>
<dbReference type="EMBL" id="JACCCZ010000001">
    <property type="protein sequence ID" value="NYG04860.1"/>
    <property type="molecule type" value="Genomic_DNA"/>
</dbReference>